<dbReference type="EMBL" id="KQ965756">
    <property type="protein sequence ID" value="KXS16148.1"/>
    <property type="molecule type" value="Genomic_DNA"/>
</dbReference>
<sequence>MAQNNSRLFEAHVSSTLTPDAPVTNKSRILDDSPMSSRSSLSGGFQARVNGDIAPNFEATNTKGMRFALNEALSRRDFVVLNFWSKGWCLFDNQTVKPSSLSKVYGKFPAKCEVVFISPDNAEQTARIEGKKETSLVFLPDPSMKLSRLYGAAKEDEEQAVGPGEPIAGTFIIAAEKDPDTKGTRGRIIHVYMGVDSFTKSETLKLAALAIVRHMTEMSQRRDRESSAKPNGKQKQRRHTITAGAGAEEETAKRAVESRRKKSVAGCKQQ</sequence>
<evidence type="ECO:0000259" key="2">
    <source>
        <dbReference type="PROSITE" id="PS51352"/>
    </source>
</evidence>
<protein>
    <recommendedName>
        <fullName evidence="2">Thioredoxin domain-containing protein</fullName>
    </recommendedName>
</protein>
<feature type="compositionally biased region" description="Low complexity" evidence="1">
    <location>
        <begin position="33"/>
        <end position="42"/>
    </location>
</feature>
<name>A0A139AHE0_GONPJ</name>
<dbReference type="AlphaFoldDB" id="A0A139AHE0"/>
<feature type="region of interest" description="Disordered" evidence="1">
    <location>
        <begin position="217"/>
        <end position="270"/>
    </location>
</feature>
<reference evidence="3 4" key="1">
    <citation type="journal article" date="2015" name="Genome Biol. Evol.">
        <title>Phylogenomic analyses indicate that early fungi evolved digesting cell walls of algal ancestors of land plants.</title>
        <authorList>
            <person name="Chang Y."/>
            <person name="Wang S."/>
            <person name="Sekimoto S."/>
            <person name="Aerts A.L."/>
            <person name="Choi C."/>
            <person name="Clum A."/>
            <person name="LaButti K.M."/>
            <person name="Lindquist E.A."/>
            <person name="Yee Ngan C."/>
            <person name="Ohm R.A."/>
            <person name="Salamov A.A."/>
            <person name="Grigoriev I.V."/>
            <person name="Spatafora J.W."/>
            <person name="Berbee M.L."/>
        </authorList>
    </citation>
    <scope>NUCLEOTIDE SEQUENCE [LARGE SCALE GENOMIC DNA]</scope>
    <source>
        <strain evidence="3 4">JEL478</strain>
    </source>
</reference>
<dbReference type="InterPro" id="IPR000866">
    <property type="entry name" value="AhpC/TSA"/>
</dbReference>
<accession>A0A139AHE0</accession>
<evidence type="ECO:0000313" key="3">
    <source>
        <dbReference type="EMBL" id="KXS16148.1"/>
    </source>
</evidence>
<evidence type="ECO:0000256" key="1">
    <source>
        <dbReference type="SAM" id="MobiDB-lite"/>
    </source>
</evidence>
<evidence type="ECO:0000313" key="4">
    <source>
        <dbReference type="Proteomes" id="UP000070544"/>
    </source>
</evidence>
<feature type="region of interest" description="Disordered" evidence="1">
    <location>
        <begin position="19"/>
        <end position="42"/>
    </location>
</feature>
<feature type="domain" description="Thioredoxin" evidence="2">
    <location>
        <begin position="48"/>
        <end position="214"/>
    </location>
</feature>
<proteinExistence type="predicted"/>
<dbReference type="PROSITE" id="PS51352">
    <property type="entry name" value="THIOREDOXIN_2"/>
    <property type="match status" value="1"/>
</dbReference>
<dbReference type="InterPro" id="IPR036249">
    <property type="entry name" value="Thioredoxin-like_sf"/>
</dbReference>
<dbReference type="Proteomes" id="UP000070544">
    <property type="component" value="Unassembled WGS sequence"/>
</dbReference>
<dbReference type="InterPro" id="IPR013766">
    <property type="entry name" value="Thioredoxin_domain"/>
</dbReference>
<dbReference type="GO" id="GO:0016209">
    <property type="term" value="F:antioxidant activity"/>
    <property type="evidence" value="ECO:0007669"/>
    <property type="project" value="InterPro"/>
</dbReference>
<gene>
    <name evidence="3" type="ORF">M427DRAFT_301913</name>
</gene>
<keyword evidence="4" id="KW-1185">Reference proteome</keyword>
<dbReference type="SUPFAM" id="SSF52833">
    <property type="entry name" value="Thioredoxin-like"/>
    <property type="match status" value="1"/>
</dbReference>
<dbReference type="GO" id="GO:0016491">
    <property type="term" value="F:oxidoreductase activity"/>
    <property type="evidence" value="ECO:0007669"/>
    <property type="project" value="InterPro"/>
</dbReference>
<organism evidence="3 4">
    <name type="scientific">Gonapodya prolifera (strain JEL478)</name>
    <name type="common">Monoblepharis prolifera</name>
    <dbReference type="NCBI Taxonomy" id="1344416"/>
    <lineage>
        <taxon>Eukaryota</taxon>
        <taxon>Fungi</taxon>
        <taxon>Fungi incertae sedis</taxon>
        <taxon>Chytridiomycota</taxon>
        <taxon>Chytridiomycota incertae sedis</taxon>
        <taxon>Monoblepharidomycetes</taxon>
        <taxon>Monoblepharidales</taxon>
        <taxon>Gonapodyaceae</taxon>
        <taxon>Gonapodya</taxon>
    </lineage>
</organism>
<dbReference type="Pfam" id="PF00578">
    <property type="entry name" value="AhpC-TSA"/>
    <property type="match status" value="1"/>
</dbReference>
<dbReference type="Gene3D" id="3.40.30.10">
    <property type="entry name" value="Glutaredoxin"/>
    <property type="match status" value="1"/>
</dbReference>
<feature type="compositionally biased region" description="Basic and acidic residues" evidence="1">
    <location>
        <begin position="217"/>
        <end position="227"/>
    </location>
</feature>